<dbReference type="PANTHER" id="PTHR44757:SF2">
    <property type="entry name" value="BIOFILM ARCHITECTURE MAINTENANCE PROTEIN MBAA"/>
    <property type="match status" value="1"/>
</dbReference>
<gene>
    <name evidence="4" type="ORF">GON05_10310</name>
</gene>
<dbReference type="InterPro" id="IPR035919">
    <property type="entry name" value="EAL_sf"/>
</dbReference>
<dbReference type="SMART" id="SM00267">
    <property type="entry name" value="GGDEF"/>
    <property type="match status" value="1"/>
</dbReference>
<dbReference type="PROSITE" id="PS50883">
    <property type="entry name" value="EAL"/>
    <property type="match status" value="1"/>
</dbReference>
<dbReference type="EMBL" id="WSEM01000008">
    <property type="protein sequence ID" value="MVQ35045.1"/>
    <property type="molecule type" value="Genomic_DNA"/>
</dbReference>
<dbReference type="InterPro" id="IPR001633">
    <property type="entry name" value="EAL_dom"/>
</dbReference>
<dbReference type="InterPro" id="IPR000160">
    <property type="entry name" value="GGDEF_dom"/>
</dbReference>
<accession>A0ABW9U713</accession>
<dbReference type="Gene3D" id="3.30.70.270">
    <property type="match status" value="1"/>
</dbReference>
<dbReference type="InterPro" id="IPR052155">
    <property type="entry name" value="Biofilm_reg_signaling"/>
</dbReference>
<feature type="domain" description="EAL" evidence="2">
    <location>
        <begin position="314"/>
        <end position="568"/>
    </location>
</feature>
<comment type="caution">
    <text evidence="4">The sequence shown here is derived from an EMBL/GenBank/DDBJ whole genome shotgun (WGS) entry which is preliminary data.</text>
</comment>
<dbReference type="PANTHER" id="PTHR44757">
    <property type="entry name" value="DIGUANYLATE CYCLASE DGCP"/>
    <property type="match status" value="1"/>
</dbReference>
<dbReference type="SUPFAM" id="SSF141868">
    <property type="entry name" value="EAL domain-like"/>
    <property type="match status" value="1"/>
</dbReference>
<dbReference type="SMART" id="SM00091">
    <property type="entry name" value="PAS"/>
    <property type="match status" value="1"/>
</dbReference>
<dbReference type="InterPro" id="IPR013656">
    <property type="entry name" value="PAS_4"/>
</dbReference>
<proteinExistence type="predicted"/>
<dbReference type="RefSeq" id="WP_157319056.1">
    <property type="nucleotide sequence ID" value="NZ_WSEM01000008.1"/>
</dbReference>
<dbReference type="Pfam" id="PF00990">
    <property type="entry name" value="GGDEF"/>
    <property type="match status" value="1"/>
</dbReference>
<dbReference type="CDD" id="cd01948">
    <property type="entry name" value="EAL"/>
    <property type="match status" value="1"/>
</dbReference>
<sequence>MGLFKSKQLKIDSLNRINNGSLLPPTVNILDNITNGFFIVDQDWTISYLNKSMENWVQRRKEDLIGYNLWESLPESINTKFYTNYHKAMEEQVSITFEEYYEPTNEWLEVRLFPSDSDLIGYVNNVSERKNYEKTIEHMAYHDYLTDLPNRRCFEQKLCEQLREAHQKQYSFAIITLDLDRFKYITDTLGYIIGDQLIKQFSTRLIQHIGQKGFVSHVGGIQFTIMLHEQFNDIQSVGIIAQEIIKTIEEYPFYLNDNQLYLICSLGICFYPQHGKDASSLLKNANIALNSAKQKSINRYEFFNPVMDIEAFKKFSLEKDLRKAIEENHLEVYYQPRVCAKTGRILSAEALVRWNHSEWGMVAPADFIPLAEETGLIAPLSEWVERAVCSQLKSWQEQGISLVPISINVSAHRFLSKNFISTIKKTLEQTQLEGKWLEMEITETSILDNQELVDSTITEIKKLGIKISLDDFGTGYSSLAYLTRFKVDVLKIDKSFIRDVTINQANATVVKTIIHLAHGLGMRVVAEGVETKEQLTFVKQQNCDEVQGYLFSKPIVFEDFLRLLANRIITPVKGSPLMGFENKRRYSRVALFFPLSSQMTIIRIKDHAISLGSTEVLIEDIGIGGLRFLSYLSLAIDADIVFEMETEILGELIKVSGSIVWQQEIENGIYQYGLEFTIHEKERDRLAPLLNKLDMQINKNPLVPNCRFVKMDRINYIKNIVTKK</sequence>
<dbReference type="Pfam" id="PF08448">
    <property type="entry name" value="PAS_4"/>
    <property type="match status" value="1"/>
</dbReference>
<dbReference type="NCBIfam" id="TIGR00254">
    <property type="entry name" value="GGDEF"/>
    <property type="match status" value="1"/>
</dbReference>
<dbReference type="Gene3D" id="3.20.20.450">
    <property type="entry name" value="EAL domain"/>
    <property type="match status" value="1"/>
</dbReference>
<dbReference type="Pfam" id="PF07238">
    <property type="entry name" value="PilZ"/>
    <property type="match status" value="1"/>
</dbReference>
<keyword evidence="5" id="KW-1185">Reference proteome</keyword>
<dbReference type="PROSITE" id="PS50112">
    <property type="entry name" value="PAS"/>
    <property type="match status" value="1"/>
</dbReference>
<dbReference type="InterPro" id="IPR035965">
    <property type="entry name" value="PAS-like_dom_sf"/>
</dbReference>
<reference evidence="4 5" key="1">
    <citation type="submission" date="2019-12" db="EMBL/GenBank/DDBJ databases">
        <authorList>
            <person name="Huq M.A."/>
        </authorList>
    </citation>
    <scope>NUCLEOTIDE SEQUENCE [LARGE SCALE GENOMIC DNA]</scope>
    <source>
        <strain evidence="4 5">MAH-34</strain>
    </source>
</reference>
<feature type="domain" description="PAS" evidence="1">
    <location>
        <begin position="29"/>
        <end position="92"/>
    </location>
</feature>
<dbReference type="InterPro" id="IPR043128">
    <property type="entry name" value="Rev_trsase/Diguanyl_cyclase"/>
</dbReference>
<dbReference type="InterPro" id="IPR009875">
    <property type="entry name" value="PilZ_domain"/>
</dbReference>
<dbReference type="PROSITE" id="PS50887">
    <property type="entry name" value="GGDEF"/>
    <property type="match status" value="1"/>
</dbReference>
<dbReference type="SUPFAM" id="SSF55785">
    <property type="entry name" value="PYP-like sensor domain (PAS domain)"/>
    <property type="match status" value="1"/>
</dbReference>
<dbReference type="InterPro" id="IPR000014">
    <property type="entry name" value="PAS"/>
</dbReference>
<organism evidence="4 5">
    <name type="scientific">Paenibacillus anseongense</name>
    <dbReference type="NCBI Taxonomy" id="2682845"/>
    <lineage>
        <taxon>Bacteria</taxon>
        <taxon>Bacillati</taxon>
        <taxon>Bacillota</taxon>
        <taxon>Bacilli</taxon>
        <taxon>Bacillales</taxon>
        <taxon>Paenibacillaceae</taxon>
        <taxon>Paenibacillus</taxon>
    </lineage>
</organism>
<dbReference type="Proteomes" id="UP000467637">
    <property type="component" value="Unassembled WGS sequence"/>
</dbReference>
<dbReference type="CDD" id="cd00130">
    <property type="entry name" value="PAS"/>
    <property type="match status" value="1"/>
</dbReference>
<feature type="domain" description="GGDEF" evidence="3">
    <location>
        <begin position="170"/>
        <end position="305"/>
    </location>
</feature>
<dbReference type="Pfam" id="PF00563">
    <property type="entry name" value="EAL"/>
    <property type="match status" value="1"/>
</dbReference>
<evidence type="ECO:0000259" key="3">
    <source>
        <dbReference type="PROSITE" id="PS50887"/>
    </source>
</evidence>
<dbReference type="SUPFAM" id="SSF55073">
    <property type="entry name" value="Nucleotide cyclase"/>
    <property type="match status" value="1"/>
</dbReference>
<dbReference type="Gene3D" id="3.30.450.20">
    <property type="entry name" value="PAS domain"/>
    <property type="match status" value="1"/>
</dbReference>
<dbReference type="CDD" id="cd01949">
    <property type="entry name" value="GGDEF"/>
    <property type="match status" value="1"/>
</dbReference>
<evidence type="ECO:0000313" key="5">
    <source>
        <dbReference type="Proteomes" id="UP000467637"/>
    </source>
</evidence>
<name>A0ABW9U713_9BACL</name>
<evidence type="ECO:0000313" key="4">
    <source>
        <dbReference type="EMBL" id="MVQ35045.1"/>
    </source>
</evidence>
<protein>
    <submittedName>
        <fullName evidence="4">EAL domain-containing protein</fullName>
    </submittedName>
</protein>
<dbReference type="SMART" id="SM00052">
    <property type="entry name" value="EAL"/>
    <property type="match status" value="1"/>
</dbReference>
<dbReference type="InterPro" id="IPR029787">
    <property type="entry name" value="Nucleotide_cyclase"/>
</dbReference>
<evidence type="ECO:0000259" key="2">
    <source>
        <dbReference type="PROSITE" id="PS50883"/>
    </source>
</evidence>
<evidence type="ECO:0000259" key="1">
    <source>
        <dbReference type="PROSITE" id="PS50112"/>
    </source>
</evidence>